<dbReference type="Pfam" id="PF13720">
    <property type="entry name" value="Acetyltransf_11"/>
    <property type="match status" value="1"/>
</dbReference>
<dbReference type="eggNOG" id="COG1043">
    <property type="taxonomic scope" value="Bacteria"/>
</dbReference>
<keyword evidence="10" id="KW-1185">Reference proteome</keyword>
<dbReference type="Pfam" id="PF00132">
    <property type="entry name" value="Hexapep"/>
    <property type="match status" value="2"/>
</dbReference>
<dbReference type="InterPro" id="IPR011004">
    <property type="entry name" value="Trimer_LpxA-like_sf"/>
</dbReference>
<evidence type="ECO:0000256" key="3">
    <source>
        <dbReference type="ARBA" id="ARBA00022556"/>
    </source>
</evidence>
<dbReference type="NCBIfam" id="TIGR01852">
    <property type="entry name" value="lipid_A_lpxA"/>
    <property type="match status" value="1"/>
</dbReference>
<evidence type="ECO:0000256" key="1">
    <source>
        <dbReference type="ARBA" id="ARBA00022490"/>
    </source>
</evidence>
<dbReference type="GO" id="GO:0016020">
    <property type="term" value="C:membrane"/>
    <property type="evidence" value="ECO:0007669"/>
    <property type="project" value="GOC"/>
</dbReference>
<dbReference type="SUPFAM" id="SSF51161">
    <property type="entry name" value="Trimeric LpxA-like enzymes"/>
    <property type="match status" value="1"/>
</dbReference>
<evidence type="ECO:0000259" key="8">
    <source>
        <dbReference type="Pfam" id="PF13720"/>
    </source>
</evidence>
<dbReference type="InterPro" id="IPR001451">
    <property type="entry name" value="Hexapep"/>
</dbReference>
<evidence type="ECO:0000256" key="2">
    <source>
        <dbReference type="ARBA" id="ARBA00022516"/>
    </source>
</evidence>
<evidence type="ECO:0000256" key="4">
    <source>
        <dbReference type="ARBA" id="ARBA00022679"/>
    </source>
</evidence>
<sequence length="273" mass="30245">MTVTIHPTAIVSSEAELGEGVVIGPYSIIEPNVRIGRNTYIGSYVRILSNVEIGSDCRIYENTILGGEPQDHSFKGEMTKVIIGDRTIIRENVTVHRATGKNNVTRIGDDVFLMEGVHVGHNVKIGNQVTVANKSGLAGHCEVEDNANLGGMVGVHQFVKIGKLCMVGGLSKVVKDIPPFTMADGRPARLYGINRIGLQRAGFNSTQRDHVKKIYKRLYHNGLPLRQALDLIRNEDVEDPIVREIVSFLEKSRRGLAPWPRVRPTWEMSNDED</sequence>
<dbReference type="OrthoDB" id="9782926at2"/>
<evidence type="ECO:0000313" key="10">
    <source>
        <dbReference type="Proteomes" id="UP000005273"/>
    </source>
</evidence>
<dbReference type="NCBIfam" id="NF003657">
    <property type="entry name" value="PRK05289.1"/>
    <property type="match status" value="1"/>
</dbReference>
<gene>
    <name evidence="9" type="ORF">HMPREF1705_02894</name>
</gene>
<organism evidence="9 10">
    <name type="scientific">Acetomicrobium hydrogeniformans ATCC BAA-1850</name>
    <dbReference type="NCBI Taxonomy" id="592015"/>
    <lineage>
        <taxon>Bacteria</taxon>
        <taxon>Thermotogati</taxon>
        <taxon>Synergistota</taxon>
        <taxon>Synergistia</taxon>
        <taxon>Synergistales</taxon>
        <taxon>Acetomicrobiaceae</taxon>
        <taxon>Acetomicrobium</taxon>
    </lineage>
</organism>
<dbReference type="Gene3D" id="1.20.1180.10">
    <property type="entry name" value="Udp N-acetylglucosamine O-acyltransferase, C-terminal domain"/>
    <property type="match status" value="1"/>
</dbReference>
<keyword evidence="3" id="KW-0441">Lipid A biosynthesis</keyword>
<evidence type="ECO:0000256" key="7">
    <source>
        <dbReference type="ARBA" id="ARBA00023315"/>
    </source>
</evidence>
<protein>
    <submittedName>
        <fullName evidence="9">Acyl-[acyl-carrier-protein]-UDP-N-acetylglucosamine O-acyltransferase</fullName>
    </submittedName>
</protein>
<proteinExistence type="predicted"/>
<dbReference type="STRING" id="592015.HMPREF1705_02894"/>
<dbReference type="PANTHER" id="PTHR43480">
    <property type="entry name" value="ACYL-[ACYL-CARRIER-PROTEIN]--UDP-N-ACETYLGLUCOSAMINE O-ACYLTRANSFERASE"/>
    <property type="match status" value="1"/>
</dbReference>
<dbReference type="EMBL" id="ACJX03000001">
    <property type="protein sequence ID" value="KRT35653.1"/>
    <property type="molecule type" value="Genomic_DNA"/>
</dbReference>
<evidence type="ECO:0000256" key="6">
    <source>
        <dbReference type="ARBA" id="ARBA00023098"/>
    </source>
</evidence>
<evidence type="ECO:0000256" key="5">
    <source>
        <dbReference type="ARBA" id="ARBA00022737"/>
    </source>
</evidence>
<comment type="caution">
    <text evidence="9">The sequence shown here is derived from an EMBL/GenBank/DDBJ whole genome shotgun (WGS) entry which is preliminary data.</text>
</comment>
<dbReference type="PROSITE" id="PS00101">
    <property type="entry name" value="HEXAPEP_TRANSFERASES"/>
    <property type="match status" value="1"/>
</dbReference>
<dbReference type="Proteomes" id="UP000005273">
    <property type="component" value="Unassembled WGS sequence"/>
</dbReference>
<reference evidence="10" key="1">
    <citation type="submission" date="2012-09" db="EMBL/GenBank/DDBJ databases">
        <authorList>
            <person name="Weinstock G."/>
            <person name="Sodergren E."/>
            <person name="Clifton S."/>
            <person name="Fulton L."/>
            <person name="Fulton B."/>
            <person name="Courtney L."/>
            <person name="Fronick C."/>
            <person name="Harrison M."/>
            <person name="Strong C."/>
            <person name="Farmer C."/>
            <person name="Delehaunty K."/>
            <person name="Markovic C."/>
            <person name="Hall O."/>
            <person name="Minx P."/>
            <person name="Tomlinson C."/>
            <person name="Mitreva M."/>
            <person name="Nelson J."/>
            <person name="Hou S."/>
            <person name="Wollam A."/>
            <person name="Pepin K.H."/>
            <person name="Johnson M."/>
            <person name="Bhonagiri V."/>
            <person name="Nash W.E."/>
            <person name="Suruliraj S."/>
            <person name="Warren W."/>
            <person name="Chinwalla A."/>
            <person name="Mardis E.R."/>
            <person name="Wilson R.K."/>
        </authorList>
    </citation>
    <scope>NUCLEOTIDE SEQUENCE [LARGE SCALE GENOMIC DNA]</scope>
    <source>
        <strain evidence="10">OS1</strain>
    </source>
</reference>
<dbReference type="CDD" id="cd03351">
    <property type="entry name" value="LbH_UDP-GlcNAc_AT"/>
    <property type="match status" value="1"/>
</dbReference>
<dbReference type="RefSeq" id="WP_009201642.1">
    <property type="nucleotide sequence ID" value="NZ_ACJX03000001.1"/>
</dbReference>
<keyword evidence="2" id="KW-0444">Lipid biosynthesis</keyword>
<dbReference type="InterPro" id="IPR010137">
    <property type="entry name" value="Lipid_A_LpxA"/>
</dbReference>
<evidence type="ECO:0000313" key="9">
    <source>
        <dbReference type="EMBL" id="KRT35653.1"/>
    </source>
</evidence>
<dbReference type="InterPro" id="IPR029098">
    <property type="entry name" value="Acetyltransf_C"/>
</dbReference>
<keyword evidence="6" id="KW-0443">Lipid metabolism</keyword>
<accession>A0A0T5XD26</accession>
<dbReference type="GO" id="GO:0009245">
    <property type="term" value="P:lipid A biosynthetic process"/>
    <property type="evidence" value="ECO:0007669"/>
    <property type="project" value="UniProtKB-KW"/>
</dbReference>
<keyword evidence="1" id="KW-0963">Cytoplasm</keyword>
<dbReference type="InterPro" id="IPR018357">
    <property type="entry name" value="Hexapep_transf_CS"/>
</dbReference>
<dbReference type="Gene3D" id="2.160.10.10">
    <property type="entry name" value="Hexapeptide repeat proteins"/>
    <property type="match status" value="1"/>
</dbReference>
<keyword evidence="5" id="KW-0677">Repeat</keyword>
<dbReference type="AlphaFoldDB" id="A0A0T5XD26"/>
<dbReference type="GO" id="GO:0008780">
    <property type="term" value="F:acyl-[acyl-carrier-protein]-UDP-N-acetylglucosamine O-acyltransferase activity"/>
    <property type="evidence" value="ECO:0007669"/>
    <property type="project" value="InterPro"/>
</dbReference>
<keyword evidence="4 9" id="KW-0808">Transferase</keyword>
<dbReference type="InterPro" id="IPR037157">
    <property type="entry name" value="Acetyltransf_C_sf"/>
</dbReference>
<name>A0A0T5XD26_9BACT</name>
<dbReference type="PANTHER" id="PTHR43480:SF1">
    <property type="entry name" value="ACYL-[ACYL-CARRIER-PROTEIN]--UDP-N-ACETYLGLUCOSAMINE O-ACYLTRANSFERASE, MITOCHONDRIAL-RELATED"/>
    <property type="match status" value="1"/>
</dbReference>
<dbReference type="PIRSF" id="PIRSF000456">
    <property type="entry name" value="UDP-GlcNAc_acltr"/>
    <property type="match status" value="1"/>
</dbReference>
<feature type="domain" description="UDP N-acetylglucosamine O-acyltransferase C-terminal" evidence="8">
    <location>
        <begin position="176"/>
        <end position="256"/>
    </location>
</feature>
<keyword evidence="7 9" id="KW-0012">Acyltransferase</keyword>